<dbReference type="PROSITE" id="PS51318">
    <property type="entry name" value="TAT"/>
    <property type="match status" value="1"/>
</dbReference>
<dbReference type="InterPro" id="IPR036188">
    <property type="entry name" value="FAD/NAD-bd_sf"/>
</dbReference>
<evidence type="ECO:0000256" key="4">
    <source>
        <dbReference type="ARBA" id="ARBA00023002"/>
    </source>
</evidence>
<dbReference type="GO" id="GO:0008202">
    <property type="term" value="P:steroid metabolic process"/>
    <property type="evidence" value="ECO:0007669"/>
    <property type="project" value="UniProtKB-ARBA"/>
</dbReference>
<dbReference type="InterPro" id="IPR050315">
    <property type="entry name" value="FAD-oxidoreductase_2"/>
</dbReference>
<dbReference type="InterPro" id="IPR006311">
    <property type="entry name" value="TAT_signal"/>
</dbReference>
<dbReference type="InterPro" id="IPR027477">
    <property type="entry name" value="Succ_DH/fumarate_Rdtase_cat_sf"/>
</dbReference>
<dbReference type="STRING" id="79604.AAY81_08615"/>
<evidence type="ECO:0000256" key="3">
    <source>
        <dbReference type="ARBA" id="ARBA00022827"/>
    </source>
</evidence>
<gene>
    <name evidence="8" type="ORF">SAMN02910314_00538</name>
</gene>
<keyword evidence="4" id="KW-0560">Oxidoreductase</keyword>
<evidence type="ECO:0000259" key="7">
    <source>
        <dbReference type="Pfam" id="PF00890"/>
    </source>
</evidence>
<reference evidence="9" key="1">
    <citation type="submission" date="2016-10" db="EMBL/GenBank/DDBJ databases">
        <authorList>
            <person name="Varghese N."/>
        </authorList>
    </citation>
    <scope>NUCLEOTIDE SEQUENCE [LARGE SCALE GENOMIC DNA]</scope>
    <source>
        <strain evidence="9">DSM 21843</strain>
    </source>
</reference>
<sequence>MRGITRRSFVSGAAAIASLAAAAGMAGCSQPKSTDANKASGPTAQGSATTSDAWAIEELGEPSETLECDLCVVGGGGTGLAAGIQAMQLGIDVIMLEKKSVTGGSFIGSEGLFAVGSHWQKESGINYSEDQLIEDCLDYHHWIANPALYKNFFQHTAGTVEWLESLGVEFDHVQSLGDSPNAWHVYKGIGSEGTGTTFMRSFGEAAKQINLPMEMSCSGKKIIMDNGKVAGVLAKRENGKVVQINCKAVIVGTGGWANSPELIRELNGSDPARVTASGMNGRDGDGLKMVKDAGGALALGAGTMATYGPILPETTYGTNLQAATSLEPHLWVNQDGERFVREDMFLKNFAYAGNAVHNQKRAFTVCNKEIIDQYINKGGDVGVGVYVVAGEPMTDLAETFPALLESKNEYVFQADSIKELANAMGIDADALSATVDSYNAMCAAGQDTEFFKPAEYMRPITSGPYYAFEVFNGYFCTVGGVSVTPNTEVMDSDRNIIPGLFAGGCDAGGLYGDTYDVAYCPGSCASWAINSGRLAAKQAARYLGMSVDDSK</sequence>
<dbReference type="SUPFAM" id="SSF56425">
    <property type="entry name" value="Succinate dehydrogenase/fumarate reductase flavoprotein, catalytic domain"/>
    <property type="match status" value="1"/>
</dbReference>
<keyword evidence="9" id="KW-1185">Reference proteome</keyword>
<dbReference type="InterPro" id="IPR003953">
    <property type="entry name" value="FAD-dep_OxRdtase_2_FAD-bd"/>
</dbReference>
<dbReference type="Proteomes" id="UP000182975">
    <property type="component" value="Unassembled WGS sequence"/>
</dbReference>
<evidence type="ECO:0000256" key="6">
    <source>
        <dbReference type="SAM" id="SignalP"/>
    </source>
</evidence>
<dbReference type="SUPFAM" id="SSF51905">
    <property type="entry name" value="FAD/NAD(P)-binding domain"/>
    <property type="match status" value="1"/>
</dbReference>
<feature type="chain" id="PRO_5010361047" evidence="6">
    <location>
        <begin position="23"/>
        <end position="551"/>
    </location>
</feature>
<organism evidence="8 9">
    <name type="scientific">Denitrobacterium detoxificans</name>
    <dbReference type="NCBI Taxonomy" id="79604"/>
    <lineage>
        <taxon>Bacteria</taxon>
        <taxon>Bacillati</taxon>
        <taxon>Actinomycetota</taxon>
        <taxon>Coriobacteriia</taxon>
        <taxon>Eggerthellales</taxon>
        <taxon>Eggerthellaceae</taxon>
        <taxon>Denitrobacterium</taxon>
    </lineage>
</organism>
<feature type="domain" description="FAD-dependent oxidoreductase 2 FAD-binding" evidence="7">
    <location>
        <begin position="69"/>
        <end position="515"/>
    </location>
</feature>
<accession>A0A1H8QMH7</accession>
<dbReference type="PROSITE" id="PS51257">
    <property type="entry name" value="PROKAR_LIPOPROTEIN"/>
    <property type="match status" value="1"/>
</dbReference>
<feature type="region of interest" description="Disordered" evidence="5">
    <location>
        <begin position="31"/>
        <end position="50"/>
    </location>
</feature>
<dbReference type="EMBL" id="FOEC01000002">
    <property type="protein sequence ID" value="SEO55208.1"/>
    <property type="molecule type" value="Genomic_DNA"/>
</dbReference>
<name>A0A1H8QMH7_9ACTN</name>
<dbReference type="GO" id="GO:0033765">
    <property type="term" value="F:steroid dehydrogenase activity, acting on the CH-CH group of donors"/>
    <property type="evidence" value="ECO:0007669"/>
    <property type="project" value="UniProtKB-ARBA"/>
</dbReference>
<evidence type="ECO:0000256" key="2">
    <source>
        <dbReference type="ARBA" id="ARBA00022630"/>
    </source>
</evidence>
<evidence type="ECO:0000313" key="9">
    <source>
        <dbReference type="Proteomes" id="UP000182975"/>
    </source>
</evidence>
<feature type="signal peptide" evidence="6">
    <location>
        <begin position="1"/>
        <end position="22"/>
    </location>
</feature>
<dbReference type="Gene3D" id="3.50.50.60">
    <property type="entry name" value="FAD/NAD(P)-binding domain"/>
    <property type="match status" value="2"/>
</dbReference>
<dbReference type="PANTHER" id="PTHR43400:SF10">
    <property type="entry name" value="3-OXOSTEROID 1-DEHYDROGENASE"/>
    <property type="match status" value="1"/>
</dbReference>
<dbReference type="AlphaFoldDB" id="A0A1H8QMH7"/>
<dbReference type="Pfam" id="PF00890">
    <property type="entry name" value="FAD_binding_2"/>
    <property type="match status" value="1"/>
</dbReference>
<evidence type="ECO:0000313" key="8">
    <source>
        <dbReference type="EMBL" id="SEO55208.1"/>
    </source>
</evidence>
<evidence type="ECO:0000256" key="1">
    <source>
        <dbReference type="ARBA" id="ARBA00001974"/>
    </source>
</evidence>
<dbReference type="Gene3D" id="3.90.700.10">
    <property type="entry name" value="Succinate dehydrogenase/fumarate reductase flavoprotein, catalytic domain"/>
    <property type="match status" value="1"/>
</dbReference>
<keyword evidence="2" id="KW-0285">Flavoprotein</keyword>
<keyword evidence="6" id="KW-0732">Signal</keyword>
<proteinExistence type="predicted"/>
<protein>
    <submittedName>
        <fullName evidence="8">Fumarate reductase flavoprotein subunit</fullName>
    </submittedName>
</protein>
<dbReference type="PANTHER" id="PTHR43400">
    <property type="entry name" value="FUMARATE REDUCTASE"/>
    <property type="match status" value="1"/>
</dbReference>
<keyword evidence="3" id="KW-0274">FAD</keyword>
<comment type="cofactor">
    <cofactor evidence="1">
        <name>FAD</name>
        <dbReference type="ChEBI" id="CHEBI:57692"/>
    </cofactor>
</comment>
<evidence type="ECO:0000256" key="5">
    <source>
        <dbReference type="SAM" id="MobiDB-lite"/>
    </source>
</evidence>